<protein>
    <submittedName>
        <fullName evidence="3">PAP2 superfamily protein</fullName>
    </submittedName>
    <submittedName>
        <fullName evidence="4">Phosphatase PAP2 family protein</fullName>
    </submittedName>
</protein>
<feature type="domain" description="Phosphatidic acid phosphatase type 2/haloperoxidase" evidence="2">
    <location>
        <begin position="107"/>
        <end position="204"/>
    </location>
</feature>
<dbReference type="EMBL" id="NOKA02000013">
    <property type="protein sequence ID" value="RDY31592.1"/>
    <property type="molecule type" value="Genomic_DNA"/>
</dbReference>
<organism evidence="4 5">
    <name type="scientific">Lachnotalea glycerini</name>
    <dbReference type="NCBI Taxonomy" id="1763509"/>
    <lineage>
        <taxon>Bacteria</taxon>
        <taxon>Bacillati</taxon>
        <taxon>Bacillota</taxon>
        <taxon>Clostridia</taxon>
        <taxon>Lachnospirales</taxon>
        <taxon>Lachnospiraceae</taxon>
        <taxon>Lachnotalea</taxon>
    </lineage>
</organism>
<keyword evidence="1" id="KW-0472">Membrane</keyword>
<dbReference type="InterPro" id="IPR000326">
    <property type="entry name" value="PAP2/HPO"/>
</dbReference>
<feature type="transmembrane region" description="Helical" evidence="1">
    <location>
        <begin position="12"/>
        <end position="29"/>
    </location>
</feature>
<feature type="transmembrane region" description="Helical" evidence="1">
    <location>
        <begin position="80"/>
        <end position="101"/>
    </location>
</feature>
<keyword evidence="1" id="KW-1133">Transmembrane helix</keyword>
<dbReference type="Proteomes" id="UP000247523">
    <property type="component" value="Unassembled WGS sequence"/>
</dbReference>
<feature type="transmembrane region" description="Helical" evidence="1">
    <location>
        <begin position="161"/>
        <end position="179"/>
    </location>
</feature>
<dbReference type="Proteomes" id="UP000216411">
    <property type="component" value="Unassembled WGS sequence"/>
</dbReference>
<dbReference type="AlphaFoldDB" id="A0A255IJR8"/>
<dbReference type="EMBL" id="QICS01000013">
    <property type="protein sequence ID" value="PXV86232.1"/>
    <property type="molecule type" value="Genomic_DNA"/>
</dbReference>
<keyword evidence="5" id="KW-1185">Reference proteome</keyword>
<reference evidence="3 6" key="2">
    <citation type="submission" date="2018-05" db="EMBL/GenBank/DDBJ databases">
        <title>Genomic Encyclopedia of Type Strains, Phase IV (KMG-IV): sequencing the most valuable type-strain genomes for metagenomic binning, comparative biology and taxonomic classification.</title>
        <authorList>
            <person name="Goeker M."/>
        </authorList>
    </citation>
    <scope>NUCLEOTIDE SEQUENCE [LARGE SCALE GENOMIC DNA]</scope>
    <source>
        <strain evidence="3 6">DSM 28816</strain>
    </source>
</reference>
<evidence type="ECO:0000313" key="4">
    <source>
        <dbReference type="EMBL" id="RDY31592.1"/>
    </source>
</evidence>
<feature type="transmembrane region" description="Helical" evidence="1">
    <location>
        <begin position="50"/>
        <end position="74"/>
    </location>
</feature>
<dbReference type="OrthoDB" id="9790723at2"/>
<dbReference type="SUPFAM" id="SSF48317">
    <property type="entry name" value="Acid phosphatase/Vanadium-dependent haloperoxidase"/>
    <property type="match status" value="1"/>
</dbReference>
<reference evidence="4 5" key="1">
    <citation type="journal article" date="2017" name="Genome Announc.">
        <title>Draft Genome Sequence of a Sporulating and Motile Strain of Lachnotalea glycerini Isolated from Water in Quebec City, Canada.</title>
        <authorList>
            <person name="Maheux A.F."/>
            <person name="Boudreau D.K."/>
            <person name="Berube E."/>
            <person name="Boissinot M."/>
            <person name="Raymond F."/>
            <person name="Brodeur S."/>
            <person name="Corbeil J."/>
            <person name="Isabel S."/>
            <person name="Omar R.F."/>
            <person name="Bergeron M.G."/>
        </authorList>
    </citation>
    <scope>NUCLEOTIDE SEQUENCE [LARGE SCALE GENOMIC DNA]</scope>
    <source>
        <strain evidence="4 5">CCRI-19302</strain>
    </source>
</reference>
<evidence type="ECO:0000259" key="2">
    <source>
        <dbReference type="Pfam" id="PF01569"/>
    </source>
</evidence>
<proteinExistence type="predicted"/>
<keyword evidence="1" id="KW-0812">Transmembrane</keyword>
<name>A0A255IJR8_9FIRM</name>
<comment type="caution">
    <text evidence="4">The sequence shown here is derived from an EMBL/GenBank/DDBJ whole genome shotgun (WGS) entry which is preliminary data.</text>
</comment>
<evidence type="ECO:0000313" key="5">
    <source>
        <dbReference type="Proteomes" id="UP000216411"/>
    </source>
</evidence>
<feature type="transmembrane region" description="Helical" evidence="1">
    <location>
        <begin position="185"/>
        <end position="203"/>
    </location>
</feature>
<evidence type="ECO:0000313" key="3">
    <source>
        <dbReference type="EMBL" id="PXV86232.1"/>
    </source>
</evidence>
<reference evidence="4" key="3">
    <citation type="submission" date="2018-07" db="EMBL/GenBank/DDBJ databases">
        <authorList>
            <person name="Quirk P.G."/>
            <person name="Krulwich T.A."/>
        </authorList>
    </citation>
    <scope>NUCLEOTIDE SEQUENCE</scope>
    <source>
        <strain evidence="4">CCRI-19302</strain>
    </source>
</reference>
<sequence length="223" mass="26548">MKFMDFIKKYKHAVTWLYAFIYLPWFMYLEKHVVKNYHVIHMSIDDKIPFIEVFVIPYMLWFGYVAVTFLYFFFCDIKSYYKMCVFMFIGMTIFLLISTVYPNGHQLRPEVFARDNIFTQMVQALYRTDTPTNLFPSIHVYNSIGTHLAIIKSERLKNKKGLHTASFILMSFIIMSTVFLKQHSMFDVITAFIMAGGFYSLVYRNGFVFSDEKEQEEYQGTVF</sequence>
<gene>
    <name evidence="3" type="ORF">C8E03_11317</name>
    <name evidence="4" type="ORF">CG710_009010</name>
</gene>
<dbReference type="InterPro" id="IPR036938">
    <property type="entry name" value="PAP2/HPO_sf"/>
</dbReference>
<evidence type="ECO:0000313" key="6">
    <source>
        <dbReference type="Proteomes" id="UP000247523"/>
    </source>
</evidence>
<dbReference type="Pfam" id="PF01569">
    <property type="entry name" value="PAP2"/>
    <property type="match status" value="1"/>
</dbReference>
<dbReference type="RefSeq" id="WP_094377081.1">
    <property type="nucleotide sequence ID" value="NZ_NOKA02000013.1"/>
</dbReference>
<evidence type="ECO:0000256" key="1">
    <source>
        <dbReference type="SAM" id="Phobius"/>
    </source>
</evidence>
<accession>A0A255IJR8</accession>